<dbReference type="EMBL" id="ML995489">
    <property type="protein sequence ID" value="KAF2140477.1"/>
    <property type="molecule type" value="Genomic_DNA"/>
</dbReference>
<feature type="signal peptide" evidence="2">
    <location>
        <begin position="1"/>
        <end position="19"/>
    </location>
</feature>
<organism evidence="3 4">
    <name type="scientific">Aplosporella prunicola CBS 121167</name>
    <dbReference type="NCBI Taxonomy" id="1176127"/>
    <lineage>
        <taxon>Eukaryota</taxon>
        <taxon>Fungi</taxon>
        <taxon>Dikarya</taxon>
        <taxon>Ascomycota</taxon>
        <taxon>Pezizomycotina</taxon>
        <taxon>Dothideomycetes</taxon>
        <taxon>Dothideomycetes incertae sedis</taxon>
        <taxon>Botryosphaeriales</taxon>
        <taxon>Aplosporellaceae</taxon>
        <taxon>Aplosporella</taxon>
    </lineage>
</organism>
<reference evidence="3" key="1">
    <citation type="journal article" date="2020" name="Stud. Mycol.">
        <title>101 Dothideomycetes genomes: a test case for predicting lifestyles and emergence of pathogens.</title>
        <authorList>
            <person name="Haridas S."/>
            <person name="Albert R."/>
            <person name="Binder M."/>
            <person name="Bloem J."/>
            <person name="Labutti K."/>
            <person name="Salamov A."/>
            <person name="Andreopoulos B."/>
            <person name="Baker S."/>
            <person name="Barry K."/>
            <person name="Bills G."/>
            <person name="Bluhm B."/>
            <person name="Cannon C."/>
            <person name="Castanera R."/>
            <person name="Culley D."/>
            <person name="Daum C."/>
            <person name="Ezra D."/>
            <person name="Gonzalez J."/>
            <person name="Henrissat B."/>
            <person name="Kuo A."/>
            <person name="Liang C."/>
            <person name="Lipzen A."/>
            <person name="Lutzoni F."/>
            <person name="Magnuson J."/>
            <person name="Mondo S."/>
            <person name="Nolan M."/>
            <person name="Ohm R."/>
            <person name="Pangilinan J."/>
            <person name="Park H.-J."/>
            <person name="Ramirez L."/>
            <person name="Alfaro M."/>
            <person name="Sun H."/>
            <person name="Tritt A."/>
            <person name="Yoshinaga Y."/>
            <person name="Zwiers L.-H."/>
            <person name="Turgeon B."/>
            <person name="Goodwin S."/>
            <person name="Spatafora J."/>
            <person name="Crous P."/>
            <person name="Grigoriev I."/>
        </authorList>
    </citation>
    <scope>NUCLEOTIDE SEQUENCE</scope>
    <source>
        <strain evidence="3">CBS 121167</strain>
    </source>
</reference>
<dbReference type="SUPFAM" id="SSF52266">
    <property type="entry name" value="SGNH hydrolase"/>
    <property type="match status" value="1"/>
</dbReference>
<keyword evidence="1" id="KW-0378">Hydrolase</keyword>
<dbReference type="CDD" id="cd01846">
    <property type="entry name" value="fatty_acyltransferase_like"/>
    <property type="match status" value="1"/>
</dbReference>
<dbReference type="PANTHER" id="PTHR45648:SF85">
    <property type="entry name" value="A, PUTATIVE (AFU_ORTHOLOGUE AFUA_2G10760)-RELATED"/>
    <property type="match status" value="1"/>
</dbReference>
<accession>A0A6A6BC36</accession>
<proteinExistence type="predicted"/>
<evidence type="ECO:0000313" key="4">
    <source>
        <dbReference type="Proteomes" id="UP000799438"/>
    </source>
</evidence>
<evidence type="ECO:0000256" key="2">
    <source>
        <dbReference type="SAM" id="SignalP"/>
    </source>
</evidence>
<dbReference type="Gene3D" id="3.40.50.1110">
    <property type="entry name" value="SGNH hydrolase"/>
    <property type="match status" value="1"/>
</dbReference>
<evidence type="ECO:0000256" key="1">
    <source>
        <dbReference type="ARBA" id="ARBA00022801"/>
    </source>
</evidence>
<dbReference type="Pfam" id="PF00657">
    <property type="entry name" value="Lipase_GDSL"/>
    <property type="match status" value="1"/>
</dbReference>
<dbReference type="InterPro" id="IPR051058">
    <property type="entry name" value="GDSL_Est/Lipase"/>
</dbReference>
<dbReference type="PANTHER" id="PTHR45648">
    <property type="entry name" value="GDSL LIPASE/ACYLHYDROLASE FAMILY PROTEIN (AFU_ORTHOLOGUE AFUA_4G14700)"/>
    <property type="match status" value="1"/>
</dbReference>
<dbReference type="InterPro" id="IPR036514">
    <property type="entry name" value="SGNH_hydro_sf"/>
</dbReference>
<dbReference type="InterPro" id="IPR001087">
    <property type="entry name" value="GDSL"/>
</dbReference>
<dbReference type="Proteomes" id="UP000799438">
    <property type="component" value="Unassembled WGS sequence"/>
</dbReference>
<name>A0A6A6BC36_9PEZI</name>
<dbReference type="OrthoDB" id="1600564at2759"/>
<keyword evidence="4" id="KW-1185">Reference proteome</keyword>
<keyword evidence="2" id="KW-0732">Signal</keyword>
<dbReference type="GeneID" id="54302406"/>
<dbReference type="RefSeq" id="XP_033396190.1">
    <property type="nucleotide sequence ID" value="XM_033544910.1"/>
</dbReference>
<sequence>MHFLALVIASLSCLARVDALPHGGSPKVQPVVFQGTEMKHLLAFGDSYTYVQGTQGRWNYSFISDAFNYSYTPAQLFSDKIVKNTTSSGGPNWVEYLTGCYEGLPVECPGTKLWDFAFAGSDISMEYLPLHHNYTVPLVDQVKQWDRYARQPLNLTSKDTLVAFWIGINDINDSAKFTNVSFPAWYDTLVGAYFQSVELVYQRGYKNFLFMLLPPLEKTSSNLASSNPQPNTTQVAQFNAAIRFHASAFQKQHSDANALVFDTYTVLNGVLENATAYGITNTTSYCRAYDQPDILWNHAAYGCQPIAQYFWLNSGHITFTAHAALAAALRRELAAAAAAVAVA</sequence>
<feature type="chain" id="PRO_5025664126" evidence="2">
    <location>
        <begin position="20"/>
        <end position="343"/>
    </location>
</feature>
<evidence type="ECO:0000313" key="3">
    <source>
        <dbReference type="EMBL" id="KAF2140477.1"/>
    </source>
</evidence>
<dbReference type="AlphaFoldDB" id="A0A6A6BC36"/>
<gene>
    <name evidence="3" type="ORF">K452DRAFT_327359</name>
</gene>
<dbReference type="GO" id="GO:0016788">
    <property type="term" value="F:hydrolase activity, acting on ester bonds"/>
    <property type="evidence" value="ECO:0007669"/>
    <property type="project" value="InterPro"/>
</dbReference>
<protein>
    <submittedName>
        <fullName evidence="3">Carbohydrate esterase family 16 protein</fullName>
    </submittedName>
</protein>